<dbReference type="STRING" id="1051891.A0A0C3QQY1"/>
<proteinExistence type="predicted"/>
<keyword evidence="3" id="KW-1185">Reference proteome</keyword>
<evidence type="ECO:0000256" key="1">
    <source>
        <dbReference type="SAM" id="MobiDB-lite"/>
    </source>
</evidence>
<feature type="compositionally biased region" description="Acidic residues" evidence="1">
    <location>
        <begin position="747"/>
        <end position="767"/>
    </location>
</feature>
<feature type="compositionally biased region" description="Low complexity" evidence="1">
    <location>
        <begin position="550"/>
        <end position="564"/>
    </location>
</feature>
<protein>
    <submittedName>
        <fullName evidence="2">Uncharacterized protein</fullName>
    </submittedName>
</protein>
<feature type="compositionally biased region" description="Pro residues" evidence="1">
    <location>
        <begin position="109"/>
        <end position="125"/>
    </location>
</feature>
<sequence>MNKRPNPFQPTYQPQPTPPAHPYPPLPPGPPPPSNQQQEWAAYWAQQQAAGAAAYSPHAPQQGWPGQAGGPTQPPAQQPTYDPALYRNYGYGGQNAGAQAAWQQARPQAPQPYPPGHPPGYPPYPHAAYAQYPGAPAQPGMPSMSAAPQPMQYGPQYPYPSAPVTMPGQPHAHPPPLSAGMPPPPPAPSVGHPQHPTQQHHQPPAKRPRFDSNAQQPNNSIPPRPSLPPAPAQPPPLHFKPGGGMVPASQLNTPGPGAPTGGPGVNANGQRFGVGNNPPRGGGVPLGIPNRGGGQAGRGGRGGGIGPANRPNRGGGPMHGHGTHGGGIGRGGMVAGRGAYGGTGRGPAPRGPPGFRPNNAGNRFQSGPFTKSHHQAPMRHDRNRQPATASDAPASRASGIPGLPSSSFSFTPNNAFRGASPFSGTGKRTLTDFRIVGFGIRPIVDGESDDDSATLVDLDWTWGTIPGKEVNEEAGSEIRMESTTENVAHTSPDVPAPPPIQASPSSPSTKLNRLALSSDGKLVNDGSSPPSPMKSQATGESTASTSHPQPLDSSLPPTSPTVSTGRPATFKLSSTNSIPVAPRHQRKPHEASRSETSRIRIYFQCPAELDDKDISAATTTGQITPIKGRTWTVAPSQSGTVNGTGVGGKRKKEDDDEDEEREGGKRKREDSSAESPIKLSDEPAGSEFEVDMQITGTDEEASTPRPLADPEQVGFAQPSTDDFFATEVGQGSSLPNHPQDGSGEYDAYGDQDVDAEGEDMQGFEEWNDGMHWNMEINSTLDGSFDATGSTSAHEPPTASAETFPTSSGSSPRPPLDQTPSSGGVGAQDDASADISEKPASSLEDPTAVPSPQIEAQTIAEGTAPIPSTLEGSNAEMAESASTSESAASTSVTQGPETATSPSSPQPEAIGTEGMEQTAHPLKEHEATPTPALQSGNALRAPLPSPNRISISYAGSARRLVIDADVIESVRIKRGEGRIDVVLVLDDSKPAQPGSTLSTIKEEDREGSVPKAGGGPETAHGESIKPATDMLDNPPAPPSVVKSEPQDPHLVSSASLPMTAIDALEESTQAYKPVPHSSYDNDRTIPPFPKYLASAASRPVKLRLLLYLDKDKPLSEPKWVKTGDIEDWLKTMFGPVKTGPQTYASWSGKIAIVDPDPPPNVYALVDSWVQHSMVGPPKERRRFVTEHIKAHFDNVFEVLLRIVRRDGSQSNPAPPGSPLASALPANSIHASQQTHASLAVLSLYRLAAEFAVSAGVDGKALETRVGQLIRSLPQAQVYKSLDSMFKDWMASQKKSINSRGSA</sequence>
<feature type="compositionally biased region" description="Low complexity" evidence="1">
    <location>
        <begin position="126"/>
        <end position="140"/>
    </location>
</feature>
<feature type="compositionally biased region" description="Polar residues" evidence="1">
    <location>
        <begin position="525"/>
        <end position="548"/>
    </location>
</feature>
<feature type="compositionally biased region" description="Gly residues" evidence="1">
    <location>
        <begin position="313"/>
        <end position="345"/>
    </location>
</feature>
<feature type="compositionally biased region" description="Pro residues" evidence="1">
    <location>
        <begin position="220"/>
        <end position="238"/>
    </location>
</feature>
<feature type="region of interest" description="Disordered" evidence="1">
    <location>
        <begin position="467"/>
        <end position="944"/>
    </location>
</feature>
<feature type="compositionally biased region" description="Polar residues" evidence="1">
    <location>
        <begin position="799"/>
        <end position="810"/>
    </location>
</feature>
<feature type="compositionally biased region" description="Pro residues" evidence="1">
    <location>
        <begin position="172"/>
        <end position="188"/>
    </location>
</feature>
<feature type="compositionally biased region" description="Low complexity" evidence="1">
    <location>
        <begin position="35"/>
        <end position="65"/>
    </location>
</feature>
<feature type="compositionally biased region" description="Pro residues" evidence="1">
    <location>
        <begin position="13"/>
        <end position="34"/>
    </location>
</feature>
<feature type="compositionally biased region" description="Polar residues" evidence="1">
    <location>
        <begin position="775"/>
        <end position="792"/>
    </location>
</feature>
<feature type="compositionally biased region" description="Low complexity" evidence="1">
    <location>
        <begin position="1"/>
        <end position="12"/>
    </location>
</feature>
<dbReference type="EMBL" id="KN822976">
    <property type="protein sequence ID" value="KIO30069.1"/>
    <property type="molecule type" value="Genomic_DNA"/>
</dbReference>
<organism evidence="2 3">
    <name type="scientific">Tulasnella calospora MUT 4182</name>
    <dbReference type="NCBI Taxonomy" id="1051891"/>
    <lineage>
        <taxon>Eukaryota</taxon>
        <taxon>Fungi</taxon>
        <taxon>Dikarya</taxon>
        <taxon>Basidiomycota</taxon>
        <taxon>Agaricomycotina</taxon>
        <taxon>Agaricomycetes</taxon>
        <taxon>Cantharellales</taxon>
        <taxon>Tulasnellaceae</taxon>
        <taxon>Tulasnella</taxon>
    </lineage>
</organism>
<feature type="region of interest" description="Disordered" evidence="1">
    <location>
        <begin position="1"/>
        <end position="406"/>
    </location>
</feature>
<reference evidence="3" key="2">
    <citation type="submission" date="2015-01" db="EMBL/GenBank/DDBJ databases">
        <title>Evolutionary Origins and Diversification of the Mycorrhizal Mutualists.</title>
        <authorList>
            <consortium name="DOE Joint Genome Institute"/>
            <consortium name="Mycorrhizal Genomics Consortium"/>
            <person name="Kohler A."/>
            <person name="Kuo A."/>
            <person name="Nagy L.G."/>
            <person name="Floudas D."/>
            <person name="Copeland A."/>
            <person name="Barry K.W."/>
            <person name="Cichocki N."/>
            <person name="Veneault-Fourrey C."/>
            <person name="LaButti K."/>
            <person name="Lindquist E.A."/>
            <person name="Lipzen A."/>
            <person name="Lundell T."/>
            <person name="Morin E."/>
            <person name="Murat C."/>
            <person name="Riley R."/>
            <person name="Ohm R."/>
            <person name="Sun H."/>
            <person name="Tunlid A."/>
            <person name="Henrissat B."/>
            <person name="Grigoriev I.V."/>
            <person name="Hibbett D.S."/>
            <person name="Martin F."/>
        </authorList>
    </citation>
    <scope>NUCLEOTIDE SEQUENCE [LARGE SCALE GENOMIC DNA]</scope>
    <source>
        <strain evidence="3">MUT 4182</strain>
    </source>
</reference>
<evidence type="ECO:0000313" key="2">
    <source>
        <dbReference type="EMBL" id="KIO30069.1"/>
    </source>
</evidence>
<feature type="compositionally biased region" description="Low complexity" evidence="1">
    <location>
        <begin position="872"/>
        <end position="892"/>
    </location>
</feature>
<name>A0A0C3QQY1_9AGAM</name>
<feature type="compositionally biased region" description="Low complexity" evidence="1">
    <location>
        <begin position="96"/>
        <end position="108"/>
    </location>
</feature>
<feature type="compositionally biased region" description="Polar residues" evidence="1">
    <location>
        <begin position="893"/>
        <end position="902"/>
    </location>
</feature>
<feature type="compositionally biased region" description="Gly residues" evidence="1">
    <location>
        <begin position="280"/>
        <end position="306"/>
    </location>
</feature>
<dbReference type="HOGENOM" id="CLU_004702_0_0_1"/>
<gene>
    <name evidence="2" type="ORF">M407DRAFT_5886</name>
</gene>
<dbReference type="Proteomes" id="UP000054248">
    <property type="component" value="Unassembled WGS sequence"/>
</dbReference>
<accession>A0A0C3QQY1</accession>
<feature type="compositionally biased region" description="Low complexity" evidence="1">
    <location>
        <begin position="265"/>
        <end position="279"/>
    </location>
</feature>
<feature type="region of interest" description="Disordered" evidence="1">
    <location>
        <begin position="987"/>
        <end position="1050"/>
    </location>
</feature>
<feature type="compositionally biased region" description="Basic and acidic residues" evidence="1">
    <location>
        <begin position="588"/>
        <end position="598"/>
    </location>
</feature>
<dbReference type="OrthoDB" id="431557at2759"/>
<feature type="compositionally biased region" description="Low complexity" evidence="1">
    <location>
        <begin position="189"/>
        <end position="202"/>
    </location>
</feature>
<evidence type="ECO:0000313" key="3">
    <source>
        <dbReference type="Proteomes" id="UP000054248"/>
    </source>
</evidence>
<reference evidence="2 3" key="1">
    <citation type="submission" date="2014-04" db="EMBL/GenBank/DDBJ databases">
        <authorList>
            <consortium name="DOE Joint Genome Institute"/>
            <person name="Kuo A."/>
            <person name="Girlanda M."/>
            <person name="Perotto S."/>
            <person name="Kohler A."/>
            <person name="Nagy L.G."/>
            <person name="Floudas D."/>
            <person name="Copeland A."/>
            <person name="Barry K.W."/>
            <person name="Cichocki N."/>
            <person name="Veneault-Fourrey C."/>
            <person name="LaButti K."/>
            <person name="Lindquist E.A."/>
            <person name="Lipzen A."/>
            <person name="Lundell T."/>
            <person name="Morin E."/>
            <person name="Murat C."/>
            <person name="Sun H."/>
            <person name="Tunlid A."/>
            <person name="Henrissat B."/>
            <person name="Grigoriev I.V."/>
            <person name="Hibbett D.S."/>
            <person name="Martin F."/>
            <person name="Nordberg H.P."/>
            <person name="Cantor M.N."/>
            <person name="Hua S.X."/>
        </authorList>
    </citation>
    <scope>NUCLEOTIDE SEQUENCE [LARGE SCALE GENOMIC DNA]</scope>
    <source>
        <strain evidence="2 3">MUT 4182</strain>
    </source>
</reference>